<feature type="transmembrane region" description="Helical" evidence="1">
    <location>
        <begin position="351"/>
        <end position="369"/>
    </location>
</feature>
<evidence type="ECO:0000313" key="3">
    <source>
        <dbReference type="Proteomes" id="UP001179121"/>
    </source>
</evidence>
<keyword evidence="1" id="KW-0812">Transmembrane</keyword>
<dbReference type="Pfam" id="PF13795">
    <property type="entry name" value="HupE_UreJ_2"/>
    <property type="match status" value="1"/>
</dbReference>
<feature type="transmembrane region" description="Helical" evidence="1">
    <location>
        <begin position="190"/>
        <end position="209"/>
    </location>
</feature>
<accession>A0AA86MWW2</accession>
<organism evidence="2 3">
    <name type="scientific">Nitrospira tepida</name>
    <dbReference type="NCBI Taxonomy" id="2973512"/>
    <lineage>
        <taxon>Bacteria</taxon>
        <taxon>Pseudomonadati</taxon>
        <taxon>Nitrospirota</taxon>
        <taxon>Nitrospiria</taxon>
        <taxon>Nitrospirales</taxon>
        <taxon>Nitrospiraceae</taxon>
        <taxon>Nitrospira</taxon>
    </lineage>
</organism>
<dbReference type="PROSITE" id="PS00018">
    <property type="entry name" value="EF_HAND_1"/>
    <property type="match status" value="1"/>
</dbReference>
<evidence type="ECO:0000256" key="1">
    <source>
        <dbReference type="SAM" id="Phobius"/>
    </source>
</evidence>
<evidence type="ECO:0000313" key="2">
    <source>
        <dbReference type="EMBL" id="CAI4030536.1"/>
    </source>
</evidence>
<keyword evidence="3" id="KW-1185">Reference proteome</keyword>
<reference evidence="2" key="1">
    <citation type="submission" date="2022-10" db="EMBL/GenBank/DDBJ databases">
        <authorList>
            <person name="Koch H."/>
        </authorList>
    </citation>
    <scope>NUCLEOTIDE SEQUENCE</scope>
    <source>
        <strain evidence="2">DNF</strain>
    </source>
</reference>
<dbReference type="AlphaFoldDB" id="A0AA86MWW2"/>
<feature type="transmembrane region" description="Helical" evidence="1">
    <location>
        <begin position="221"/>
        <end position="242"/>
    </location>
</feature>
<dbReference type="InterPro" id="IPR032809">
    <property type="entry name" value="Put_HupE_UreJ"/>
</dbReference>
<dbReference type="RefSeq" id="WP_289267520.1">
    <property type="nucleotide sequence ID" value="NZ_OX365700.1"/>
</dbReference>
<keyword evidence="1" id="KW-0472">Membrane</keyword>
<dbReference type="Proteomes" id="UP001179121">
    <property type="component" value="Chromosome"/>
</dbReference>
<dbReference type="EMBL" id="OX365700">
    <property type="protein sequence ID" value="CAI4030536.1"/>
    <property type="molecule type" value="Genomic_DNA"/>
</dbReference>
<name>A0AA86MWW2_9BACT</name>
<dbReference type="InterPro" id="IPR018247">
    <property type="entry name" value="EF_Hand_1_Ca_BS"/>
</dbReference>
<gene>
    <name evidence="2" type="ORF">DNFV4_00964</name>
</gene>
<feature type="transmembrane region" description="Helical" evidence="1">
    <location>
        <begin position="284"/>
        <end position="303"/>
    </location>
</feature>
<protein>
    <submittedName>
        <fullName evidence="2">HupE/UreJ family protein</fullName>
    </submittedName>
</protein>
<keyword evidence="1" id="KW-1133">Transmembrane helix</keyword>
<feature type="transmembrane region" description="Helical" evidence="1">
    <location>
        <begin position="315"/>
        <end position="339"/>
    </location>
</feature>
<sequence length="379" mass="41123">MRRIVVQIVVLVLWICASALPALAHKPSDSYLTLSVESDRIDGRWDIALRDLDYAIGLDADDDGQLTWGEVRFRLSVIRDYVLPRLAVSMGEVVCASRPTADLLDQHTDGIYAVLKFSLDCPHPTLRMEVHYNLLFDLDPQHRGLAQIISSEGVTSVIFSPEHPQYSVMVGASRPWGALLSYAHEGVHHIWSGIDHLLFLMALLLPSVLRRRGGVWEAVPAFRPALIQTAAVVTAFTVAHSITLSLAVLDLVRLPARLVESAIAASVVLAALNNIAPLVAERRWVVALGFGLLHGFGFAGALADLGLPPNATVAALAGFNLGVEAGQLLIVGLFLPIAYGLRGLRLYRRGVVAAGSCAVAALALCWLVERAFDWQILNF</sequence>
<dbReference type="KEGG" id="nti:DNFV4_00964"/>
<proteinExistence type="predicted"/>